<accession>A0A8S5TCR2</accession>
<evidence type="ECO:0000313" key="3">
    <source>
        <dbReference type="EMBL" id="DAF60827.1"/>
    </source>
</evidence>
<feature type="region of interest" description="Disordered" evidence="2">
    <location>
        <begin position="341"/>
        <end position="369"/>
    </location>
</feature>
<organism evidence="3">
    <name type="scientific">Siphoviridae sp. ctVDC13</name>
    <dbReference type="NCBI Taxonomy" id="2827880"/>
    <lineage>
        <taxon>Viruses</taxon>
        <taxon>Duplodnaviria</taxon>
        <taxon>Heunggongvirae</taxon>
        <taxon>Uroviricota</taxon>
        <taxon>Caudoviricetes</taxon>
    </lineage>
</organism>
<evidence type="ECO:0000256" key="1">
    <source>
        <dbReference type="SAM" id="Coils"/>
    </source>
</evidence>
<protein>
    <recommendedName>
        <fullName evidence="4">DUF1351 domain-containing protein</fullName>
    </recommendedName>
</protein>
<evidence type="ECO:0000256" key="2">
    <source>
        <dbReference type="SAM" id="MobiDB-lite"/>
    </source>
</evidence>
<proteinExistence type="predicted"/>
<evidence type="ECO:0008006" key="4">
    <source>
        <dbReference type="Google" id="ProtNLM"/>
    </source>
</evidence>
<dbReference type="EMBL" id="BK032798">
    <property type="protein sequence ID" value="DAF60827.1"/>
    <property type="molecule type" value="Genomic_DNA"/>
</dbReference>
<feature type="compositionally biased region" description="Basic and acidic residues" evidence="2">
    <location>
        <begin position="341"/>
        <end position="360"/>
    </location>
</feature>
<feature type="coiled-coil region" evidence="1">
    <location>
        <begin position="146"/>
        <end position="173"/>
    </location>
</feature>
<dbReference type="InterPro" id="IPR009785">
    <property type="entry name" value="Prophage_Lj928_Orf309"/>
</dbReference>
<name>A0A8S5TCR2_9CAUD</name>
<sequence>MRFKKEIKDRLYGGHIGIETDKIDFEILKVMLADDHKKIAGGKPVTELAWPFGAITALTAVNDNGEVFADKQIDIRYEQVKFKDAIIEEDAQPIDADVNEVAEMPSLSVVKVIPAQIEGCNVKHFKEAVKSYLKRYDGIVVTADNYKELSDVVSKLKKEKDNVNESKKAVKKEAMKVYTDFENDMKEVLKMFDASISSLSSDIKEFTDKEVAENEMVVRKLCNKALNDYVHRDDFDGYCATKVFSIDPRWSSLKKFINNKKPTKALVDAIKQECERTKEIYKSYLQRCESLDIYLEARCKETDVDQEMIDVSVYKDKLRDGSFEDIKPLLERRFREIINRRDEQEHQKEEAKKEEVKQQEKPVNISSEEKEPLKMLVGKIVGTNSALNELKTSLDYLKAKYDGCFDYDLRFPRKKKEGK</sequence>
<reference evidence="3" key="1">
    <citation type="journal article" date="2021" name="Proc. Natl. Acad. Sci. U.S.A.">
        <title>A Catalog of Tens of Thousands of Viruses from Human Metagenomes Reveals Hidden Associations with Chronic Diseases.</title>
        <authorList>
            <person name="Tisza M.J."/>
            <person name="Buck C.B."/>
        </authorList>
    </citation>
    <scope>NUCLEOTIDE SEQUENCE</scope>
    <source>
        <strain evidence="3">CtVDC13</strain>
    </source>
</reference>
<dbReference type="Pfam" id="PF07083">
    <property type="entry name" value="DUF1351"/>
    <property type="match status" value="1"/>
</dbReference>
<keyword evidence="1" id="KW-0175">Coiled coil</keyword>